<dbReference type="InterPro" id="IPR042184">
    <property type="entry name" value="YqeY/Aim41_N"/>
</dbReference>
<reference evidence="1 2" key="1">
    <citation type="journal article" date="2015" name="Nature">
        <title>rRNA introns, odd ribosomes, and small enigmatic genomes across a large radiation of phyla.</title>
        <authorList>
            <person name="Brown C.T."/>
            <person name="Hug L.A."/>
            <person name="Thomas B.C."/>
            <person name="Sharon I."/>
            <person name="Castelle C.J."/>
            <person name="Singh A."/>
            <person name="Wilkins M.J."/>
            <person name="Williams K.H."/>
            <person name="Banfield J.F."/>
        </authorList>
    </citation>
    <scope>NUCLEOTIDE SEQUENCE [LARGE SCALE GENOMIC DNA]</scope>
</reference>
<dbReference type="STRING" id="1619046.US42_C0007G0028"/>
<dbReference type="PANTHER" id="PTHR28055">
    <property type="entry name" value="ALTERED INHERITANCE OF MITOCHONDRIA PROTEIN 41, MITOCHONDRIAL"/>
    <property type="match status" value="1"/>
</dbReference>
<dbReference type="Gene3D" id="1.10.1510.10">
    <property type="entry name" value="Uncharacterised protein YqeY/AIM41 PF09424, N-terminal domain"/>
    <property type="match status" value="1"/>
</dbReference>
<dbReference type="InterPro" id="IPR003789">
    <property type="entry name" value="Asn/Gln_tRNA_amidoTrase-B-like"/>
</dbReference>
<dbReference type="Proteomes" id="UP000034849">
    <property type="component" value="Unassembled WGS sequence"/>
</dbReference>
<dbReference type="PANTHER" id="PTHR28055:SF1">
    <property type="entry name" value="ALTERED INHERITANCE OF MITOCHONDRIA PROTEIN 41, MITOCHONDRIAL"/>
    <property type="match status" value="1"/>
</dbReference>
<dbReference type="InterPro" id="IPR023168">
    <property type="entry name" value="GatB_Yqey_C_2"/>
</dbReference>
<sequence length="150" mass="17067">MSSELRTKISADQLQSMKEKDEGRLSILRILSSALKNAEIEKQQPLDDSEIQAVLLRQVKQLQDSLADFKRGGREDLVLQVEKEIAYLQVYLPKQLSKEEIEILVKKILERENLFSAPDVGKTMGLVMKELKGKADGNIVREVVSKFLQK</sequence>
<evidence type="ECO:0000313" key="1">
    <source>
        <dbReference type="EMBL" id="KKQ27637.1"/>
    </source>
</evidence>
<organism evidence="1 2">
    <name type="scientific">Candidatus Magasanikbacteria bacterium GW2011_GWC2_37_14</name>
    <dbReference type="NCBI Taxonomy" id="1619046"/>
    <lineage>
        <taxon>Bacteria</taxon>
        <taxon>Candidatus Magasanikiibacteriota</taxon>
    </lineage>
</organism>
<protein>
    <submittedName>
        <fullName evidence="1">GatB/YqeY</fullName>
    </submittedName>
</protein>
<dbReference type="EMBL" id="LBSX01000007">
    <property type="protein sequence ID" value="KKQ27637.1"/>
    <property type="molecule type" value="Genomic_DNA"/>
</dbReference>
<gene>
    <name evidence="1" type="ORF">US42_C0007G0028</name>
</gene>
<name>A0A0G0GCF5_9BACT</name>
<dbReference type="Gene3D" id="1.10.10.410">
    <property type="match status" value="1"/>
</dbReference>
<dbReference type="Pfam" id="PF09424">
    <property type="entry name" value="YqeY"/>
    <property type="match status" value="1"/>
</dbReference>
<dbReference type="InterPro" id="IPR019004">
    <property type="entry name" value="YqeY/Aim41"/>
</dbReference>
<dbReference type="SUPFAM" id="SSF89095">
    <property type="entry name" value="GatB/YqeY motif"/>
    <property type="match status" value="1"/>
</dbReference>
<evidence type="ECO:0000313" key="2">
    <source>
        <dbReference type="Proteomes" id="UP000034849"/>
    </source>
</evidence>
<dbReference type="AlphaFoldDB" id="A0A0G0GCF5"/>
<comment type="caution">
    <text evidence="1">The sequence shown here is derived from an EMBL/GenBank/DDBJ whole genome shotgun (WGS) entry which is preliminary data.</text>
</comment>
<dbReference type="GO" id="GO:0016884">
    <property type="term" value="F:carbon-nitrogen ligase activity, with glutamine as amido-N-donor"/>
    <property type="evidence" value="ECO:0007669"/>
    <property type="project" value="InterPro"/>
</dbReference>
<accession>A0A0G0GCF5</accession>
<proteinExistence type="predicted"/>